<accession>A0A9Q8TZC8</accession>
<dbReference type="GO" id="GO:0005524">
    <property type="term" value="F:ATP binding"/>
    <property type="evidence" value="ECO:0007669"/>
    <property type="project" value="UniProtKB-KW"/>
</dbReference>
<name>A0A9Q8TZC8_9GAMM</name>
<dbReference type="Pfam" id="PF00437">
    <property type="entry name" value="T2SSE"/>
    <property type="match status" value="1"/>
</dbReference>
<evidence type="ECO:0000313" key="7">
    <source>
        <dbReference type="Proteomes" id="UP001056381"/>
    </source>
</evidence>
<dbReference type="FunFam" id="3.30.450.90:FF:000001">
    <property type="entry name" value="Type II secretion system ATPase GspE"/>
    <property type="match status" value="1"/>
</dbReference>
<dbReference type="Gene3D" id="3.30.300.160">
    <property type="entry name" value="Type II secretion system, protein E, N-terminal domain"/>
    <property type="match status" value="1"/>
</dbReference>
<dbReference type="Proteomes" id="UP001056381">
    <property type="component" value="Chromosome"/>
</dbReference>
<dbReference type="InterPro" id="IPR054757">
    <property type="entry name" value="GSPE_N1E"/>
</dbReference>
<sequence>MELVLPYAFCKLHGIALVNDNKVSTLHYSGELNPKIISNIQHLFNEKIETKNHQINDFESFLTEIYSDKSSDYDLDNLDQLNLENLANSIQPSDDLLDDKNKGPIIKLINATITRAIKARASDIHLEPFENNLTIRFRVDGVLKEVLKYQKNITQMIISRIKIMSNLDISERRLPQDGRISINIGKKEVDLRVSTLPSSFGERVVLRILEKDKSHVELESLGFSNDIQTKFKNALSKNEGIILVTGPTGSGKTTTLYSGLKNISDRSQNILTIEDPVEYALNGIGQTQVNSKTGLTFAKGLRAILRQDPDVVMVGEIRDKETADIAIQASLTGHLVLSTVHTNSAVNAITRLRDMGIEPYLLSSSLLFVLSQRLVRRLCLKCKKPDNAQKSIKLMKTNNIKGEIFKPVGCKHCDDTGYSGRLSIGECIVVDEKINELIYKQASEAEIADYVFKNNKRIFINGLEAVTAGETSITEILRVSQE</sequence>
<dbReference type="EMBL" id="CP097966">
    <property type="protein sequence ID" value="URQ63684.1"/>
    <property type="molecule type" value="Genomic_DNA"/>
</dbReference>
<keyword evidence="2" id="KW-0547">Nucleotide-binding</keyword>
<dbReference type="InterPro" id="IPR001482">
    <property type="entry name" value="T2SS/T4SS_dom"/>
</dbReference>
<evidence type="ECO:0000259" key="5">
    <source>
        <dbReference type="PROSITE" id="PS00662"/>
    </source>
</evidence>
<dbReference type="Gene3D" id="3.30.450.90">
    <property type="match status" value="1"/>
</dbReference>
<reference evidence="6" key="1">
    <citation type="submission" date="2022-05" db="EMBL/GenBank/DDBJ databases">
        <title>Single-amplified genomics reveal most streamlined microbe among free-living bacteria.</title>
        <authorList>
            <person name="Roda-Garcia J."/>
            <person name="Haro-Moreno J.M."/>
            <person name="Rodriguez-Valera F."/>
            <person name="Almagro-Moreno S."/>
            <person name="Lopez-Perez M."/>
        </authorList>
    </citation>
    <scope>NUCLEOTIDE SEQUENCE</scope>
    <source>
        <strain evidence="6">TMED112-D2-2</strain>
    </source>
</reference>
<dbReference type="GO" id="GO:0015628">
    <property type="term" value="P:protein secretion by the type II secretion system"/>
    <property type="evidence" value="ECO:0007669"/>
    <property type="project" value="TreeGrafter"/>
</dbReference>
<dbReference type="AlphaFoldDB" id="A0A9Q8TZC8"/>
<dbReference type="FunFam" id="3.40.50.300:FF:000398">
    <property type="entry name" value="Type IV pilus assembly ATPase PilB"/>
    <property type="match status" value="1"/>
</dbReference>
<dbReference type="SUPFAM" id="SSF52540">
    <property type="entry name" value="P-loop containing nucleoside triphosphate hydrolases"/>
    <property type="match status" value="1"/>
</dbReference>
<keyword evidence="3" id="KW-0067">ATP-binding</keyword>
<dbReference type="PANTHER" id="PTHR30258:SF27">
    <property type="entry name" value="BACTERIOPHAGE ADSORPTION PROTEIN B-RELATED"/>
    <property type="match status" value="1"/>
</dbReference>
<organism evidence="6 7">
    <name type="scientific">SAR86 cluster bacterium</name>
    <dbReference type="NCBI Taxonomy" id="2030880"/>
    <lineage>
        <taxon>Bacteria</taxon>
        <taxon>Pseudomonadati</taxon>
        <taxon>Pseudomonadota</taxon>
        <taxon>Gammaproteobacteria</taxon>
        <taxon>SAR86 cluster</taxon>
    </lineage>
</organism>
<evidence type="ECO:0000256" key="2">
    <source>
        <dbReference type="ARBA" id="ARBA00022741"/>
    </source>
</evidence>
<dbReference type="PROSITE" id="PS00662">
    <property type="entry name" value="T2SP_E"/>
    <property type="match status" value="1"/>
</dbReference>
<protein>
    <recommendedName>
        <fullName evidence="4">General secretion pathway protein E</fullName>
    </recommendedName>
</protein>
<evidence type="ECO:0000256" key="1">
    <source>
        <dbReference type="ARBA" id="ARBA00006611"/>
    </source>
</evidence>
<evidence type="ECO:0000313" key="6">
    <source>
        <dbReference type="EMBL" id="URQ63684.1"/>
    </source>
</evidence>
<proteinExistence type="inferred from homology"/>
<dbReference type="GO" id="GO:0015627">
    <property type="term" value="C:type II protein secretion system complex"/>
    <property type="evidence" value="ECO:0007669"/>
    <property type="project" value="TreeGrafter"/>
</dbReference>
<dbReference type="InterPro" id="IPR037257">
    <property type="entry name" value="T2SS_E_N_sf"/>
</dbReference>
<evidence type="ECO:0000256" key="3">
    <source>
        <dbReference type="ARBA" id="ARBA00022840"/>
    </source>
</evidence>
<evidence type="ECO:0000256" key="4">
    <source>
        <dbReference type="ARBA" id="ARBA00047206"/>
    </source>
</evidence>
<dbReference type="InterPro" id="IPR027417">
    <property type="entry name" value="P-loop_NTPase"/>
</dbReference>
<dbReference type="Gene3D" id="3.40.50.300">
    <property type="entry name" value="P-loop containing nucleotide triphosphate hydrolases"/>
    <property type="match status" value="1"/>
</dbReference>
<dbReference type="PANTHER" id="PTHR30258">
    <property type="entry name" value="TYPE II SECRETION SYSTEM PROTEIN GSPE-RELATED"/>
    <property type="match status" value="1"/>
</dbReference>
<dbReference type="Pfam" id="PF22341">
    <property type="entry name" value="GSPE_N1E"/>
    <property type="match status" value="1"/>
</dbReference>
<dbReference type="GO" id="GO:0016887">
    <property type="term" value="F:ATP hydrolysis activity"/>
    <property type="evidence" value="ECO:0007669"/>
    <property type="project" value="TreeGrafter"/>
</dbReference>
<feature type="domain" description="Bacterial type II secretion system protein E" evidence="5">
    <location>
        <begin position="305"/>
        <end position="319"/>
    </location>
</feature>
<gene>
    <name evidence="6" type="primary">tadA</name>
    <name evidence="6" type="ORF">M9B40_02665</name>
</gene>
<dbReference type="CDD" id="cd01129">
    <property type="entry name" value="PulE-GspE-like"/>
    <property type="match status" value="1"/>
</dbReference>
<keyword evidence="7" id="KW-1185">Reference proteome</keyword>
<dbReference type="GO" id="GO:0005886">
    <property type="term" value="C:plasma membrane"/>
    <property type="evidence" value="ECO:0007669"/>
    <property type="project" value="TreeGrafter"/>
</dbReference>
<comment type="similarity">
    <text evidence="1">Belongs to the GSP E family.</text>
</comment>